<dbReference type="SUPFAM" id="SSF54675">
    <property type="entry name" value="Nicotinate/Quinolinate PRTase N-terminal domain-like"/>
    <property type="match status" value="1"/>
</dbReference>
<feature type="domain" description="Quinolinate phosphoribosyl transferase C-terminal" evidence="12">
    <location>
        <begin position="108"/>
        <end position="273"/>
    </location>
</feature>
<comment type="similarity">
    <text evidence="3">Belongs to the NadC/ModD family.</text>
</comment>
<dbReference type="Gene3D" id="3.90.1170.20">
    <property type="entry name" value="Quinolinate phosphoribosyl transferase, N-terminal domain"/>
    <property type="match status" value="1"/>
</dbReference>
<protein>
    <recommendedName>
        <fullName evidence="11">Probable nicotinate-nucleotide pyrophosphorylase [carboxylating]</fullName>
        <ecNumber evidence="5">2.4.2.19</ecNumber>
    </recommendedName>
    <alternativeName>
        <fullName evidence="9">Quinolinate phosphoribosyltransferase [decarboxylating]</fullName>
    </alternativeName>
</protein>
<dbReference type="InterPro" id="IPR037128">
    <property type="entry name" value="Quinolinate_PRibosylTase_N_sf"/>
</dbReference>
<dbReference type="EC" id="2.4.2.19" evidence="5"/>
<dbReference type="GO" id="GO:0034213">
    <property type="term" value="P:quinolinate catabolic process"/>
    <property type="evidence" value="ECO:0007669"/>
    <property type="project" value="TreeGrafter"/>
</dbReference>
<comment type="function">
    <text evidence="1">Involved in the catabolism of quinolinic acid (QA).</text>
</comment>
<dbReference type="PIRSF" id="PIRSF006250">
    <property type="entry name" value="NadC_ModD"/>
    <property type="match status" value="1"/>
</dbReference>
<dbReference type="Gene3D" id="3.20.20.70">
    <property type="entry name" value="Aldolase class I"/>
    <property type="match status" value="1"/>
</dbReference>
<evidence type="ECO:0000256" key="11">
    <source>
        <dbReference type="ARBA" id="ARBA00069173"/>
    </source>
</evidence>
<evidence type="ECO:0000256" key="9">
    <source>
        <dbReference type="ARBA" id="ARBA00033102"/>
    </source>
</evidence>
<evidence type="ECO:0000256" key="7">
    <source>
        <dbReference type="ARBA" id="ARBA00022676"/>
    </source>
</evidence>
<evidence type="ECO:0000256" key="8">
    <source>
        <dbReference type="ARBA" id="ARBA00022679"/>
    </source>
</evidence>
<dbReference type="InterPro" id="IPR002638">
    <property type="entry name" value="Quinolinate_PRibosylTrfase_C"/>
</dbReference>
<dbReference type="InterPro" id="IPR027277">
    <property type="entry name" value="NadC/ModD"/>
</dbReference>
<dbReference type="SUPFAM" id="SSF51690">
    <property type="entry name" value="Nicotinate/Quinolinate PRTase C-terminal domain-like"/>
    <property type="match status" value="1"/>
</dbReference>
<dbReference type="NCBIfam" id="TIGR00078">
    <property type="entry name" value="nadC"/>
    <property type="match status" value="1"/>
</dbReference>
<dbReference type="Pfam" id="PF01729">
    <property type="entry name" value="QRPTase_C"/>
    <property type="match status" value="1"/>
</dbReference>
<dbReference type="GO" id="GO:0005737">
    <property type="term" value="C:cytoplasm"/>
    <property type="evidence" value="ECO:0007669"/>
    <property type="project" value="TreeGrafter"/>
</dbReference>
<name>A0A645D519_9ZZZZ</name>
<dbReference type="InterPro" id="IPR004393">
    <property type="entry name" value="NadC"/>
</dbReference>
<evidence type="ECO:0000256" key="10">
    <source>
        <dbReference type="ARBA" id="ARBA00047445"/>
    </source>
</evidence>
<dbReference type="InterPro" id="IPR022412">
    <property type="entry name" value="Quinolinate_PRibosylTrfase_N"/>
</dbReference>
<organism evidence="14">
    <name type="scientific">bioreactor metagenome</name>
    <dbReference type="NCBI Taxonomy" id="1076179"/>
    <lineage>
        <taxon>unclassified sequences</taxon>
        <taxon>metagenomes</taxon>
        <taxon>ecological metagenomes</taxon>
    </lineage>
</organism>
<dbReference type="CDD" id="cd01572">
    <property type="entry name" value="QPRTase"/>
    <property type="match status" value="1"/>
</dbReference>
<dbReference type="PANTHER" id="PTHR32179">
    <property type="entry name" value="NICOTINATE-NUCLEOTIDE PYROPHOSPHORYLASE [CARBOXYLATING]"/>
    <property type="match status" value="1"/>
</dbReference>
<evidence type="ECO:0000256" key="4">
    <source>
        <dbReference type="ARBA" id="ARBA00011218"/>
    </source>
</evidence>
<dbReference type="InterPro" id="IPR013785">
    <property type="entry name" value="Aldolase_TIM"/>
</dbReference>
<evidence type="ECO:0000259" key="12">
    <source>
        <dbReference type="Pfam" id="PF01729"/>
    </source>
</evidence>
<comment type="pathway">
    <text evidence="2">Cofactor biosynthesis; NAD(+) biosynthesis; nicotinate D-ribonucleotide from quinolinate: step 1/1.</text>
</comment>
<dbReference type="AlphaFoldDB" id="A0A645D519"/>
<dbReference type="Pfam" id="PF02749">
    <property type="entry name" value="QRPTase_N"/>
    <property type="match status" value="1"/>
</dbReference>
<accession>A0A645D519</accession>
<sequence length="279" mass="31040">MNWLLVDDIIKRALNEDLYYGDITTESIVVNNKNASIDLIAKEDGVVAGLEVFRRVFLTLGDAETEFYVKDGDNIHKGEKIGKVYGNIKTLLSGERVALNFLQRMCGIATLTKMFTEKLKGTNVKLLDTRKTTPNMRMFEKYSVKIGGGTNHRFGLNDGILIKDNHIDAAGGIQQAIEMVRSNAPFVRKIEIEVETLEQLKEALEMNPDIIMLDNMDIETLKAAVKIIDGKAEIEASGNVDLDTIEVIAQIGVDYISTGAITHSFKVLDLSLKNLIYVE</sequence>
<dbReference type="GO" id="GO:0009435">
    <property type="term" value="P:NAD+ biosynthetic process"/>
    <property type="evidence" value="ECO:0007669"/>
    <property type="project" value="UniProtKB-UniPathway"/>
</dbReference>
<dbReference type="PANTHER" id="PTHR32179:SF3">
    <property type="entry name" value="NICOTINATE-NUCLEOTIDE PYROPHOSPHORYLASE [CARBOXYLATING]"/>
    <property type="match status" value="1"/>
</dbReference>
<gene>
    <name evidence="14" type="primary">nadC_33</name>
    <name evidence="14" type="ORF">SDC9_131485</name>
</gene>
<evidence type="ECO:0000256" key="2">
    <source>
        <dbReference type="ARBA" id="ARBA00004893"/>
    </source>
</evidence>
<dbReference type="GO" id="GO:0004514">
    <property type="term" value="F:nicotinate-nucleotide diphosphorylase (carboxylating) activity"/>
    <property type="evidence" value="ECO:0007669"/>
    <property type="project" value="UniProtKB-EC"/>
</dbReference>
<evidence type="ECO:0000259" key="13">
    <source>
        <dbReference type="Pfam" id="PF02749"/>
    </source>
</evidence>
<evidence type="ECO:0000256" key="5">
    <source>
        <dbReference type="ARBA" id="ARBA00011944"/>
    </source>
</evidence>
<dbReference type="InterPro" id="IPR036068">
    <property type="entry name" value="Nicotinate_pribotase-like_C"/>
</dbReference>
<evidence type="ECO:0000256" key="1">
    <source>
        <dbReference type="ARBA" id="ARBA00003237"/>
    </source>
</evidence>
<dbReference type="UniPathway" id="UPA00253">
    <property type="reaction ID" value="UER00331"/>
</dbReference>
<evidence type="ECO:0000256" key="6">
    <source>
        <dbReference type="ARBA" id="ARBA00022642"/>
    </source>
</evidence>
<dbReference type="EMBL" id="VSSQ01032966">
    <property type="protein sequence ID" value="MPM84414.1"/>
    <property type="molecule type" value="Genomic_DNA"/>
</dbReference>
<evidence type="ECO:0000313" key="14">
    <source>
        <dbReference type="EMBL" id="MPM84414.1"/>
    </source>
</evidence>
<proteinExistence type="inferred from homology"/>
<dbReference type="FunFam" id="3.90.1170.20:FF:000001">
    <property type="entry name" value="Nicotinate-nucleotide diphosphorylase (Carboxylating)"/>
    <property type="match status" value="1"/>
</dbReference>
<evidence type="ECO:0000256" key="3">
    <source>
        <dbReference type="ARBA" id="ARBA00009400"/>
    </source>
</evidence>
<keyword evidence="6" id="KW-0662">Pyridine nucleotide biosynthesis</keyword>
<feature type="domain" description="Quinolinate phosphoribosyl transferase N-terminal" evidence="13">
    <location>
        <begin position="22"/>
        <end position="106"/>
    </location>
</feature>
<comment type="caution">
    <text evidence="14">The sequence shown here is derived from an EMBL/GenBank/DDBJ whole genome shotgun (WGS) entry which is preliminary data.</text>
</comment>
<comment type="catalytic activity">
    <reaction evidence="10">
        <text>nicotinate beta-D-ribonucleotide + CO2 + diphosphate = quinolinate + 5-phospho-alpha-D-ribose 1-diphosphate + 2 H(+)</text>
        <dbReference type="Rhea" id="RHEA:12733"/>
        <dbReference type="ChEBI" id="CHEBI:15378"/>
        <dbReference type="ChEBI" id="CHEBI:16526"/>
        <dbReference type="ChEBI" id="CHEBI:29959"/>
        <dbReference type="ChEBI" id="CHEBI:33019"/>
        <dbReference type="ChEBI" id="CHEBI:57502"/>
        <dbReference type="ChEBI" id="CHEBI:58017"/>
        <dbReference type="EC" id="2.4.2.19"/>
    </reaction>
</comment>
<dbReference type="FunFam" id="3.20.20.70:FF:000030">
    <property type="entry name" value="Nicotinate-nucleotide pyrophosphorylase, carboxylating"/>
    <property type="match status" value="1"/>
</dbReference>
<reference evidence="14" key="1">
    <citation type="submission" date="2019-08" db="EMBL/GenBank/DDBJ databases">
        <authorList>
            <person name="Kucharzyk K."/>
            <person name="Murdoch R.W."/>
            <person name="Higgins S."/>
            <person name="Loffler F."/>
        </authorList>
    </citation>
    <scope>NUCLEOTIDE SEQUENCE</scope>
</reference>
<keyword evidence="8 14" id="KW-0808">Transferase</keyword>
<keyword evidence="7 14" id="KW-0328">Glycosyltransferase</keyword>
<comment type="subunit">
    <text evidence="4">Hexamer formed by 3 homodimers.</text>
</comment>